<evidence type="ECO:0000256" key="9">
    <source>
        <dbReference type="ARBA" id="ARBA00023239"/>
    </source>
</evidence>
<comment type="similarity">
    <text evidence="3 11">Belongs to the iron-sulfur dependent L-serine dehydratase family.</text>
</comment>
<evidence type="ECO:0000256" key="5">
    <source>
        <dbReference type="ARBA" id="ARBA00022485"/>
    </source>
</evidence>
<evidence type="ECO:0000256" key="7">
    <source>
        <dbReference type="ARBA" id="ARBA00023004"/>
    </source>
</evidence>
<dbReference type="STRING" id="747365.Thena_1271"/>
<proteinExistence type="inferred from homology"/>
<name>M1E818_9BACT</name>
<evidence type="ECO:0000259" key="12">
    <source>
        <dbReference type="Pfam" id="PF03313"/>
    </source>
</evidence>
<comment type="pathway">
    <text evidence="2">Carbohydrate biosynthesis; gluconeogenesis.</text>
</comment>
<keyword evidence="8 11" id="KW-0411">Iron-sulfur</keyword>
<dbReference type="Proteomes" id="UP000011765">
    <property type="component" value="Chromosome"/>
</dbReference>
<feature type="domain" description="Serine dehydratase-like alpha subunit" evidence="12">
    <location>
        <begin position="20"/>
        <end position="276"/>
    </location>
</feature>
<dbReference type="SUPFAM" id="SSF103378">
    <property type="entry name" value="2-methylcitrate dehydratase PrpD"/>
    <property type="match status" value="1"/>
</dbReference>
<dbReference type="GO" id="GO:0051539">
    <property type="term" value="F:4 iron, 4 sulfur cluster binding"/>
    <property type="evidence" value="ECO:0007669"/>
    <property type="project" value="UniProtKB-UniRule"/>
</dbReference>
<evidence type="ECO:0000256" key="3">
    <source>
        <dbReference type="ARBA" id="ARBA00008636"/>
    </source>
</evidence>
<evidence type="ECO:0000256" key="8">
    <source>
        <dbReference type="ARBA" id="ARBA00023014"/>
    </source>
</evidence>
<dbReference type="GO" id="GO:0003941">
    <property type="term" value="F:L-serine ammonia-lyase activity"/>
    <property type="evidence" value="ECO:0007669"/>
    <property type="project" value="UniProtKB-UniRule"/>
</dbReference>
<evidence type="ECO:0000256" key="6">
    <source>
        <dbReference type="ARBA" id="ARBA00022723"/>
    </source>
</evidence>
<accession>M1E818</accession>
<dbReference type="GO" id="GO:0046872">
    <property type="term" value="F:metal ion binding"/>
    <property type="evidence" value="ECO:0007669"/>
    <property type="project" value="UniProtKB-KW"/>
</dbReference>
<evidence type="ECO:0000313" key="14">
    <source>
        <dbReference type="Proteomes" id="UP000011765"/>
    </source>
</evidence>
<dbReference type="GO" id="GO:0006094">
    <property type="term" value="P:gluconeogenesis"/>
    <property type="evidence" value="ECO:0007669"/>
    <property type="project" value="UniProtKB-KW"/>
</dbReference>
<organism evidence="13 14">
    <name type="scientific">Thermodesulfobium narugense DSM 14796</name>
    <dbReference type="NCBI Taxonomy" id="747365"/>
    <lineage>
        <taxon>Bacteria</taxon>
        <taxon>Pseudomonadati</taxon>
        <taxon>Thermodesulfobiota</taxon>
        <taxon>Thermodesulfobiia</taxon>
        <taxon>Thermodesulfobiales</taxon>
        <taxon>Thermodesulfobiaceae</taxon>
        <taxon>Thermodesulfobium</taxon>
    </lineage>
</organism>
<keyword evidence="14" id="KW-1185">Reference proteome</keyword>
<evidence type="ECO:0000256" key="10">
    <source>
        <dbReference type="ARBA" id="ARBA00049406"/>
    </source>
</evidence>
<keyword evidence="6 11" id="KW-0479">Metal-binding</keyword>
<dbReference type="eggNOG" id="COG1760">
    <property type="taxonomic scope" value="Bacteria"/>
</dbReference>
<reference evidence="13 14" key="1">
    <citation type="submission" date="2011-04" db="EMBL/GenBank/DDBJ databases">
        <title>The complete genome of Thermodesulfobium narugense DSM 14796.</title>
        <authorList>
            <consortium name="US DOE Joint Genome Institute (JGI-PGF)"/>
            <person name="Lucas S."/>
            <person name="Han J."/>
            <person name="Lapidus A."/>
            <person name="Bruce D."/>
            <person name="Goodwin L."/>
            <person name="Pitluck S."/>
            <person name="Peters L."/>
            <person name="Kyrpides N."/>
            <person name="Mavromatis K."/>
            <person name="Pagani I."/>
            <person name="Ivanova N."/>
            <person name="Ovchinnikova G."/>
            <person name="Zhang X."/>
            <person name="Saunders L."/>
            <person name="Detter J.C."/>
            <person name="Tapia R."/>
            <person name="Han C."/>
            <person name="Land M."/>
            <person name="Hauser L."/>
            <person name="Markowitz V."/>
            <person name="Cheng J.-F."/>
            <person name="Hugenholtz P."/>
            <person name="Woyke T."/>
            <person name="Wu D."/>
            <person name="Spring S."/>
            <person name="Schroeder M."/>
            <person name="Brambilla E."/>
            <person name="Klenk H.-P."/>
            <person name="Eisen J.A."/>
        </authorList>
    </citation>
    <scope>NUCLEOTIDE SEQUENCE [LARGE SCALE GENOMIC DNA]</scope>
    <source>
        <strain evidence="13 14">DSM 14796</strain>
    </source>
</reference>
<keyword evidence="4 11" id="KW-0312">Gluconeogenesis</keyword>
<keyword evidence="7 11" id="KW-0408">Iron</keyword>
<evidence type="ECO:0000256" key="4">
    <source>
        <dbReference type="ARBA" id="ARBA00022432"/>
    </source>
</evidence>
<dbReference type="EC" id="4.3.1.17" evidence="11"/>
<dbReference type="InterPro" id="IPR004642">
    <property type="entry name" value="Ser_deHydtase_asu"/>
</dbReference>
<dbReference type="HOGENOM" id="CLU_022305_2_0_9"/>
<protein>
    <recommendedName>
        <fullName evidence="11">L-serine dehydratase</fullName>
        <ecNumber evidence="11">4.3.1.17</ecNumber>
    </recommendedName>
</protein>
<keyword evidence="5 11" id="KW-0004">4Fe-4S</keyword>
<comment type="catalytic activity">
    <reaction evidence="10 11">
        <text>L-serine = pyruvate + NH4(+)</text>
        <dbReference type="Rhea" id="RHEA:19169"/>
        <dbReference type="ChEBI" id="CHEBI:15361"/>
        <dbReference type="ChEBI" id="CHEBI:28938"/>
        <dbReference type="ChEBI" id="CHEBI:33384"/>
        <dbReference type="EC" id="4.3.1.17"/>
    </reaction>
</comment>
<evidence type="ECO:0000256" key="1">
    <source>
        <dbReference type="ARBA" id="ARBA00001966"/>
    </source>
</evidence>
<comment type="cofactor">
    <cofactor evidence="1 11">
        <name>[4Fe-4S] cluster</name>
        <dbReference type="ChEBI" id="CHEBI:49883"/>
    </cofactor>
</comment>
<dbReference type="AlphaFoldDB" id="M1E818"/>
<dbReference type="InterPro" id="IPR051318">
    <property type="entry name" value="Fe-S_L-Ser"/>
</dbReference>
<dbReference type="KEGG" id="tnr:Thena_1271"/>
<dbReference type="Pfam" id="PF03313">
    <property type="entry name" value="SDH_alpha"/>
    <property type="match status" value="1"/>
</dbReference>
<dbReference type="InterPro" id="IPR005130">
    <property type="entry name" value="Ser_deHydtase-like_asu"/>
</dbReference>
<dbReference type="PANTHER" id="PTHR30182:SF1">
    <property type="entry name" value="L-SERINE DEHYDRATASE 1"/>
    <property type="match status" value="1"/>
</dbReference>
<evidence type="ECO:0000256" key="11">
    <source>
        <dbReference type="RuleBase" id="RU366059"/>
    </source>
</evidence>
<evidence type="ECO:0000313" key="13">
    <source>
        <dbReference type="EMBL" id="AEE14888.1"/>
    </source>
</evidence>
<evidence type="ECO:0000256" key="2">
    <source>
        <dbReference type="ARBA" id="ARBA00004742"/>
    </source>
</evidence>
<dbReference type="OrthoDB" id="9805537at2"/>
<sequence length="291" mass="30260">MTSFSTISELVSMAEENCSSISEIVLSCEAQKMQNSRKEIIEAMNQRLTVMKKSIEKGRKNYSYSVSKMVGMNAAKFDNFMNKNSILGKIVEKAICYALSVSEVNACMGLVVACPTAGSCGILPGAVLSVSEEMNVPDEKIVLSLFTAAGIGMVIGKNATLSGAVGGCQAECGSASAMAAAAVLELLGGTPSQIGHAVALALKNYLGLVCDPVAGLVEVPCVKRNAFAAVHALVAAELALAGIESVIPPDEVILASYEIGRLMPKSLKETSEAGLATTSTGRKVESMINNL</sequence>
<dbReference type="NCBIfam" id="TIGR00718">
    <property type="entry name" value="sda_alpha"/>
    <property type="match status" value="1"/>
</dbReference>
<dbReference type="PANTHER" id="PTHR30182">
    <property type="entry name" value="L-SERINE DEHYDRATASE"/>
    <property type="match status" value="1"/>
</dbReference>
<keyword evidence="9 11" id="KW-0456">Lyase</keyword>
<dbReference type="InterPro" id="IPR036148">
    <property type="entry name" value="MmgE/PrpD_sf"/>
</dbReference>
<gene>
    <name evidence="13" type="ORF">Thena_1271</name>
</gene>
<dbReference type="EMBL" id="CP002690">
    <property type="protein sequence ID" value="AEE14888.1"/>
    <property type="molecule type" value="Genomic_DNA"/>
</dbReference>